<dbReference type="InterPro" id="IPR000504">
    <property type="entry name" value="RRM_dom"/>
</dbReference>
<evidence type="ECO:0000313" key="11">
    <source>
        <dbReference type="EMBL" id="RXH70368.1"/>
    </source>
</evidence>
<reference evidence="11 12" key="1">
    <citation type="submission" date="2018-10" db="EMBL/GenBank/DDBJ databases">
        <title>A high-quality apple genome assembly.</title>
        <authorList>
            <person name="Hu J."/>
        </authorList>
    </citation>
    <scope>NUCLEOTIDE SEQUENCE [LARGE SCALE GENOMIC DNA]</scope>
    <source>
        <strain evidence="12">cv. HFTH1</strain>
        <tissue evidence="11">Young leaf</tissue>
    </source>
</reference>
<gene>
    <name evidence="11" type="ORF">DVH24_007624</name>
</gene>
<dbReference type="AlphaFoldDB" id="A0A498HFX0"/>
<evidence type="ECO:0008006" key="13">
    <source>
        <dbReference type="Google" id="ProtNLM"/>
    </source>
</evidence>
<dbReference type="InterPro" id="IPR000315">
    <property type="entry name" value="Znf_B-box"/>
</dbReference>
<keyword evidence="3" id="KW-0812">Transmembrane</keyword>
<dbReference type="GO" id="GO:0005789">
    <property type="term" value="C:endoplasmic reticulum membrane"/>
    <property type="evidence" value="ECO:0007669"/>
    <property type="project" value="TreeGrafter"/>
</dbReference>
<dbReference type="PROSITE" id="PS50102">
    <property type="entry name" value="RRM"/>
    <property type="match status" value="1"/>
</dbReference>
<keyword evidence="6" id="KW-0863">Zinc-finger</keyword>
<comment type="caution">
    <text evidence="11">The sequence shown here is derived from an EMBL/GenBank/DDBJ whole genome shotgun (WGS) entry which is preliminary data.</text>
</comment>
<evidence type="ECO:0000313" key="12">
    <source>
        <dbReference type="Proteomes" id="UP000290289"/>
    </source>
</evidence>
<dbReference type="Proteomes" id="UP000290289">
    <property type="component" value="Chromosome 16"/>
</dbReference>
<evidence type="ECO:0000256" key="4">
    <source>
        <dbReference type="ARBA" id="ARBA00022989"/>
    </source>
</evidence>
<organism evidence="11 12">
    <name type="scientific">Malus domestica</name>
    <name type="common">Apple</name>
    <name type="synonym">Pyrus malus</name>
    <dbReference type="NCBI Taxonomy" id="3750"/>
    <lineage>
        <taxon>Eukaryota</taxon>
        <taxon>Viridiplantae</taxon>
        <taxon>Streptophyta</taxon>
        <taxon>Embryophyta</taxon>
        <taxon>Tracheophyta</taxon>
        <taxon>Spermatophyta</taxon>
        <taxon>Magnoliopsida</taxon>
        <taxon>eudicotyledons</taxon>
        <taxon>Gunneridae</taxon>
        <taxon>Pentapetalae</taxon>
        <taxon>rosids</taxon>
        <taxon>fabids</taxon>
        <taxon>Rosales</taxon>
        <taxon>Rosaceae</taxon>
        <taxon>Amygdaloideae</taxon>
        <taxon>Maleae</taxon>
        <taxon>Malus</taxon>
    </lineage>
</organism>
<dbReference type="Pfam" id="PF05346">
    <property type="entry name" value="DUF747"/>
    <property type="match status" value="1"/>
</dbReference>
<dbReference type="Pfam" id="PF00076">
    <property type="entry name" value="RRM_1"/>
    <property type="match status" value="1"/>
</dbReference>
<sequence length="1072" mass="119036">MALRSNGRKLSFEILRRNSSLDGEHDEAIFYRSNSDPLQSDQSTNAKSARRKRKKKKKTPATAHASIPESPTATYGVVSDSFDVNSETTNVETGDIRGNGLEFNYRAQTVLLPVTTEVVDPEFQNLCGAAELRQRTVIGSAGGVVEETETASSHIEGEAKEESAAEGGSASKQRSEPNGKVIPKLQTAESLDWKRLMSEDPNCVFSVDKSPVQYFMEEMSIGNSLRSTTTLGNEKEREIVYDTIFRLPWRCELLIDVGFFVCFDSFLSLLTIMPTRILMTVWRTIHSRQFKRPSAAELSDFGCFTIMACGATLLQQTDISLIYHMIRGQGTIKLYVVYNVLEAITLSTCIVAHNNALLALLVSNNFAEIKSSVFKRFSKDNIHSLVYFDSVERFHISAFLLFVLAQNILEAEGPWFESFLSNALLVYVCEMIIDIIKHSFIAKFNNIKPIAYSEFLEDLCKQTLNIQSEASKKNLTFIPLAPACVVIRVLTPVYAAHLPYSPLPWKQFWTLVLFAMTYVMLTSLKVLIGMGLQKHAGWYVNRLSNQSFDQRHDLWLRVGCKVCIKNSTDNWLHTLLLSKFFGSCGVHQDLRKNEKNVFCIDCSLRLCRHCMTSHCLHTKLQICKYVYHDVVRLQEIQKHLDCSKIQTYKINGEKAVHLNPRPQSKDAKPSTKAKFGASCEACGKYLQDMPNRYCSIACKASVVSVTPKDHQSHEFITVAVPQYAEFSLKGNYYNSETNMSEMESSSISLAESSEEMNAWIPAEPANEGIEAAPQSTAPTPISTNIAPNVKSVKVSNIAQAISDKDIKEFLSFSGDIQHVEMQRETENTQLAYVTFKEALGADTAVLLSGATIADLAVTITTAKDYKLPPEAIPLPSSPEKKPAAANSAVKKAEDVASAMLAKGYILGKDAINRAKEFDERHKLTSNVSATVVSINERMGLMEKLGAGRAAVSEKVREMDQKFMVSEKTKSAFAVAEQKASSAGSSIMSNPYVLTGASWVSNALSAVAKVAEDVGMMTKEKVERTEEEKMEIMHRQRTEVITDFAQTHLDESSAPEPPVAPVSSPDDTKPVVK</sequence>
<dbReference type="PROSITE" id="PS50119">
    <property type="entry name" value="ZF_BBOX"/>
    <property type="match status" value="1"/>
</dbReference>
<keyword evidence="6" id="KW-0479">Metal-binding</keyword>
<dbReference type="GO" id="GO:0003723">
    <property type="term" value="F:RNA binding"/>
    <property type="evidence" value="ECO:0007669"/>
    <property type="project" value="UniProtKB-UniRule"/>
</dbReference>
<dbReference type="InterPro" id="IPR008010">
    <property type="entry name" value="Tatp1"/>
</dbReference>
<dbReference type="Gene3D" id="3.30.70.330">
    <property type="match status" value="1"/>
</dbReference>
<feature type="compositionally biased region" description="Basic residues" evidence="8">
    <location>
        <begin position="48"/>
        <end position="59"/>
    </location>
</feature>
<keyword evidence="6" id="KW-0862">Zinc</keyword>
<evidence type="ECO:0000256" key="5">
    <source>
        <dbReference type="ARBA" id="ARBA00023136"/>
    </source>
</evidence>
<feature type="domain" description="RRM" evidence="9">
    <location>
        <begin position="790"/>
        <end position="864"/>
    </location>
</feature>
<dbReference type="PANTHER" id="PTHR13317">
    <property type="entry name" value="TRANSMEMBRANE ANTERIOR POSTERIOR TRANSFORMATION PROTEIN 1 HOMOLOG"/>
    <property type="match status" value="1"/>
</dbReference>
<keyword evidence="7" id="KW-0694">RNA-binding</keyword>
<dbReference type="InterPro" id="IPR035979">
    <property type="entry name" value="RBD_domain_sf"/>
</dbReference>
<keyword evidence="12" id="KW-1185">Reference proteome</keyword>
<dbReference type="PANTHER" id="PTHR13317:SF4">
    <property type="entry name" value="TRANSMEMBRANE ANTERIOR POSTERIOR TRANSFORMATION PROTEIN 1 HOMOLOG"/>
    <property type="match status" value="1"/>
</dbReference>
<evidence type="ECO:0000256" key="7">
    <source>
        <dbReference type="PROSITE-ProRule" id="PRU00176"/>
    </source>
</evidence>
<evidence type="ECO:0000259" key="9">
    <source>
        <dbReference type="PROSITE" id="PS50102"/>
    </source>
</evidence>
<dbReference type="SUPFAM" id="SSF54928">
    <property type="entry name" value="RNA-binding domain, RBD"/>
    <property type="match status" value="1"/>
</dbReference>
<dbReference type="GO" id="GO:0008270">
    <property type="term" value="F:zinc ion binding"/>
    <property type="evidence" value="ECO:0007669"/>
    <property type="project" value="UniProtKB-KW"/>
</dbReference>
<evidence type="ECO:0000256" key="8">
    <source>
        <dbReference type="SAM" id="MobiDB-lite"/>
    </source>
</evidence>
<dbReference type="STRING" id="3750.A0A498HFX0"/>
<proteinExistence type="inferred from homology"/>
<feature type="compositionally biased region" description="Polar residues" evidence="8">
    <location>
        <begin position="32"/>
        <end position="42"/>
    </location>
</feature>
<protein>
    <recommendedName>
        <fullName evidence="13">RRM domain-containing protein</fullName>
    </recommendedName>
</protein>
<evidence type="ECO:0000256" key="2">
    <source>
        <dbReference type="ARBA" id="ARBA00008803"/>
    </source>
</evidence>
<dbReference type="SMART" id="SM00360">
    <property type="entry name" value="RRM"/>
    <property type="match status" value="1"/>
</dbReference>
<feature type="region of interest" description="Disordered" evidence="8">
    <location>
        <begin position="1044"/>
        <end position="1072"/>
    </location>
</feature>
<dbReference type="Pfam" id="PF04640">
    <property type="entry name" value="PLATZ"/>
    <property type="match status" value="1"/>
</dbReference>
<evidence type="ECO:0000259" key="10">
    <source>
        <dbReference type="PROSITE" id="PS50119"/>
    </source>
</evidence>
<keyword evidence="5" id="KW-0472">Membrane</keyword>
<keyword evidence="4" id="KW-1133">Transmembrane helix</keyword>
<name>A0A498HFX0_MALDO</name>
<feature type="domain" description="B box-type" evidence="10">
    <location>
        <begin position="584"/>
        <end position="633"/>
    </location>
</feature>
<comment type="similarity">
    <text evidence="2">Belongs to the TAPT1 family.</text>
</comment>
<evidence type="ECO:0000256" key="1">
    <source>
        <dbReference type="ARBA" id="ARBA00004141"/>
    </source>
</evidence>
<comment type="subcellular location">
    <subcellularLocation>
        <location evidence="1">Membrane</location>
        <topology evidence="1">Multi-pass membrane protein</topology>
    </subcellularLocation>
</comment>
<evidence type="ECO:0000256" key="6">
    <source>
        <dbReference type="PROSITE-ProRule" id="PRU00024"/>
    </source>
</evidence>
<dbReference type="InterPro" id="IPR012677">
    <property type="entry name" value="Nucleotide-bd_a/b_plait_sf"/>
</dbReference>
<feature type="region of interest" description="Disordered" evidence="8">
    <location>
        <begin position="146"/>
        <end position="181"/>
    </location>
</feature>
<evidence type="ECO:0000256" key="3">
    <source>
        <dbReference type="ARBA" id="ARBA00022692"/>
    </source>
</evidence>
<feature type="region of interest" description="Disordered" evidence="8">
    <location>
        <begin position="28"/>
        <end position="76"/>
    </location>
</feature>
<accession>A0A498HFX0</accession>
<dbReference type="InterPro" id="IPR006734">
    <property type="entry name" value="PLATZ"/>
</dbReference>
<dbReference type="EMBL" id="RDQH01000342">
    <property type="protein sequence ID" value="RXH70368.1"/>
    <property type="molecule type" value="Genomic_DNA"/>
</dbReference>